<feature type="transmembrane region" description="Helical" evidence="6">
    <location>
        <begin position="96"/>
        <end position="116"/>
    </location>
</feature>
<feature type="transmembrane region" description="Helical" evidence="6">
    <location>
        <begin position="157"/>
        <end position="177"/>
    </location>
</feature>
<comment type="similarity">
    <text evidence="2">Belongs to the acetate uptake transporter (AceTr) (TC 2.A.96) family.</text>
</comment>
<keyword evidence="4 6" id="KW-1133">Transmembrane helix</keyword>
<protein>
    <submittedName>
        <fullName evidence="7">Ammonia transport outward protein 2</fullName>
    </submittedName>
</protein>
<gene>
    <name evidence="7" type="primary">ATO2_7</name>
    <name evidence="7" type="ORF">Cantr_03838</name>
</gene>
<organism evidence="7 8">
    <name type="scientific">Candida viswanathii</name>
    <dbReference type="NCBI Taxonomy" id="5486"/>
    <lineage>
        <taxon>Eukaryota</taxon>
        <taxon>Fungi</taxon>
        <taxon>Dikarya</taxon>
        <taxon>Ascomycota</taxon>
        <taxon>Saccharomycotina</taxon>
        <taxon>Pichiomycetes</taxon>
        <taxon>Debaryomycetaceae</taxon>
        <taxon>Candida/Lodderomyces clade</taxon>
        <taxon>Candida</taxon>
    </lineage>
</organism>
<proteinExistence type="inferred from homology"/>
<dbReference type="AlphaFoldDB" id="A0A367XPB7"/>
<keyword evidence="8" id="KW-1185">Reference proteome</keyword>
<evidence type="ECO:0000256" key="6">
    <source>
        <dbReference type="SAM" id="Phobius"/>
    </source>
</evidence>
<evidence type="ECO:0000313" key="8">
    <source>
        <dbReference type="Proteomes" id="UP000253472"/>
    </source>
</evidence>
<evidence type="ECO:0000256" key="2">
    <source>
        <dbReference type="ARBA" id="ARBA00005587"/>
    </source>
</evidence>
<comment type="caution">
    <text evidence="7">The sequence shown here is derived from an EMBL/GenBank/DDBJ whole genome shotgun (WGS) entry which is preliminary data.</text>
</comment>
<comment type="subcellular location">
    <subcellularLocation>
        <location evidence="1">Membrane</location>
        <topology evidence="1">Multi-pass membrane protein</topology>
    </subcellularLocation>
</comment>
<feature type="transmembrane region" description="Helical" evidence="6">
    <location>
        <begin position="65"/>
        <end position="84"/>
    </location>
</feature>
<dbReference type="Proteomes" id="UP000253472">
    <property type="component" value="Unassembled WGS sequence"/>
</dbReference>
<evidence type="ECO:0000256" key="3">
    <source>
        <dbReference type="ARBA" id="ARBA00022692"/>
    </source>
</evidence>
<evidence type="ECO:0000256" key="4">
    <source>
        <dbReference type="ARBA" id="ARBA00022989"/>
    </source>
</evidence>
<dbReference type="PANTHER" id="PTHR31123:SF1">
    <property type="entry name" value="ACCUMULATION OF DYADS PROTEIN 2-RELATED"/>
    <property type="match status" value="1"/>
</dbReference>
<name>A0A367XPB7_9ASCO</name>
<dbReference type="EMBL" id="QLNQ01000030">
    <property type="protein sequence ID" value="RCK55259.1"/>
    <property type="molecule type" value="Genomic_DNA"/>
</dbReference>
<dbReference type="GO" id="GO:0015123">
    <property type="term" value="F:acetate transmembrane transporter activity"/>
    <property type="evidence" value="ECO:0007669"/>
    <property type="project" value="TreeGrafter"/>
</dbReference>
<accession>A0A367XPB7</accession>
<feature type="transmembrane region" description="Helical" evidence="6">
    <location>
        <begin position="122"/>
        <end position="150"/>
    </location>
</feature>
<keyword evidence="3 6" id="KW-0812">Transmembrane</keyword>
<dbReference type="InterPro" id="IPR051633">
    <property type="entry name" value="AceTr"/>
</dbReference>
<feature type="transmembrane region" description="Helical" evidence="6">
    <location>
        <begin position="183"/>
        <end position="202"/>
    </location>
</feature>
<dbReference type="GO" id="GO:0005886">
    <property type="term" value="C:plasma membrane"/>
    <property type="evidence" value="ECO:0007669"/>
    <property type="project" value="TreeGrafter"/>
</dbReference>
<dbReference type="InterPro" id="IPR000791">
    <property type="entry name" value="Gpr1/Fun34/SatP-like"/>
</dbReference>
<evidence type="ECO:0000313" key="7">
    <source>
        <dbReference type="EMBL" id="RCK55259.1"/>
    </source>
</evidence>
<sequence length="260" mass="28246">MTLSPINSKLNSVETDPNSIGRVQTAGDSGEYVILGDKKFYKHELVSVLSLADAEVSKPQYGDSVPLGLGAFAITTLILSLYFLQVKGIKTSNVVMGLAVFLGGVIQGLAGVWCFFTGDTLVFTVLVSFATFWLSFAAINIPSFGILAAYADEPEQLANAMGFYLLGWDILSVIFMLLTFKSTVFFCGLFVDLVVLFGVLAAAQFKGLETLTKIGGGVGVVAVFIALYNAYALMATKENSYFRVNVLPFSMFKEHWKYNH</sequence>
<dbReference type="STRING" id="5486.A0A367XPB7"/>
<dbReference type="NCBIfam" id="NF038013">
    <property type="entry name" value="AceTr_1"/>
    <property type="match status" value="1"/>
</dbReference>
<feature type="transmembrane region" description="Helical" evidence="6">
    <location>
        <begin position="214"/>
        <end position="234"/>
    </location>
</feature>
<dbReference type="PANTHER" id="PTHR31123">
    <property type="entry name" value="ACCUMULATION OF DYADS PROTEIN 2-RELATED"/>
    <property type="match status" value="1"/>
</dbReference>
<keyword evidence="5 6" id="KW-0472">Membrane</keyword>
<dbReference type="Pfam" id="PF01184">
    <property type="entry name" value="Gpr1_Fun34_YaaH"/>
    <property type="match status" value="1"/>
</dbReference>
<reference evidence="7 8" key="1">
    <citation type="submission" date="2018-06" db="EMBL/GenBank/DDBJ databases">
        <title>Whole genome sequencing of Candida tropicalis (genome annotated by CSBL at Korea University).</title>
        <authorList>
            <person name="Ahn J."/>
        </authorList>
    </citation>
    <scope>NUCLEOTIDE SEQUENCE [LARGE SCALE GENOMIC DNA]</scope>
    <source>
        <strain evidence="7 8">ATCC 20962</strain>
    </source>
</reference>
<evidence type="ECO:0000256" key="5">
    <source>
        <dbReference type="ARBA" id="ARBA00023136"/>
    </source>
</evidence>
<dbReference type="OrthoDB" id="3648309at2759"/>
<evidence type="ECO:0000256" key="1">
    <source>
        <dbReference type="ARBA" id="ARBA00004141"/>
    </source>
</evidence>